<dbReference type="RefSeq" id="WP_056976636.1">
    <property type="nucleotide sequence ID" value="NZ_AYYP01000030.1"/>
</dbReference>
<reference evidence="3 4" key="1">
    <citation type="journal article" date="2015" name="Genome Announc.">
        <title>Expanding the biotechnology potential of lactobacilli through comparative genomics of 213 strains and associated genera.</title>
        <authorList>
            <person name="Sun Z."/>
            <person name="Harris H.M."/>
            <person name="McCann A."/>
            <person name="Guo C."/>
            <person name="Argimon S."/>
            <person name="Zhang W."/>
            <person name="Yang X."/>
            <person name="Jeffery I.B."/>
            <person name="Cooney J.C."/>
            <person name="Kagawa T.F."/>
            <person name="Liu W."/>
            <person name="Song Y."/>
            <person name="Salvetti E."/>
            <person name="Wrobel A."/>
            <person name="Rasinkangas P."/>
            <person name="Parkhill J."/>
            <person name="Rea M.C."/>
            <person name="O'Sullivan O."/>
            <person name="Ritari J."/>
            <person name="Douillard F.P."/>
            <person name="Paul Ross R."/>
            <person name="Yang R."/>
            <person name="Briner A.E."/>
            <person name="Felis G.E."/>
            <person name="de Vos W.M."/>
            <person name="Barrangou R."/>
            <person name="Klaenhammer T.R."/>
            <person name="Caufield P.W."/>
            <person name="Cui Y."/>
            <person name="Zhang H."/>
            <person name="O'Toole P.W."/>
        </authorList>
    </citation>
    <scope>NUCLEOTIDE SEQUENCE [LARGE SCALE GENOMIC DNA]</scope>
    <source>
        <strain evidence="3 4">DSM 20509</strain>
    </source>
</reference>
<sequence length="345" mass="38386">MENSNENLRRKKELRRPRPQKKQGCFTLGLLIFVVLALVAGSYLKKHLATAKQTAADIYQSTDTKKARNVDAILKQNKPVSILLLGTDTGALGRTFQGRTDTMILAVLNPKQKTMTVVSIPRDTEVAVFGYEQYFPSKINAAYAYGGAKTALKTVQKYLNIPIDYYATINMGGLENLINAVGGLDIKPLITFSYDNQSFTKDQTTHMNGKRALAYVRMRDDDPLGDYGRQARQRQVLTKLAFKSSKLINLLDDGFLKTIKSQISTDLTFDDLIYLGTDYRVATHHMKSYSMQSSTEVIDGQDFEVVDTKNKQAITDILRAALDLEPATTGSTLASDNTIDTQAKD</sequence>
<dbReference type="PANTHER" id="PTHR33392">
    <property type="entry name" value="POLYISOPRENYL-TEICHOIC ACID--PEPTIDOGLYCAN TEICHOIC ACID TRANSFERASE TAGU"/>
    <property type="match status" value="1"/>
</dbReference>
<dbReference type="Pfam" id="PF03816">
    <property type="entry name" value="LytR_cpsA_psr"/>
    <property type="match status" value="1"/>
</dbReference>
<accession>A0A0R2AKR2</accession>
<dbReference type="Proteomes" id="UP000051008">
    <property type="component" value="Unassembled WGS sequence"/>
</dbReference>
<dbReference type="NCBIfam" id="TIGR00350">
    <property type="entry name" value="lytR_cpsA_psr"/>
    <property type="match status" value="1"/>
</dbReference>
<name>A0A0R2AKR2_9LACO</name>
<dbReference type="AlphaFoldDB" id="A0A0R2AKR2"/>
<dbReference type="OrthoDB" id="27330at2"/>
<dbReference type="PATRIC" id="fig|1423718.3.peg.1866"/>
<proteinExistence type="inferred from homology"/>
<dbReference type="Gene3D" id="3.40.630.190">
    <property type="entry name" value="LCP protein"/>
    <property type="match status" value="1"/>
</dbReference>
<gene>
    <name evidence="3" type="ORF">FC14_GL001794</name>
</gene>
<feature type="domain" description="Cell envelope-related transcriptional attenuator" evidence="2">
    <location>
        <begin position="99"/>
        <end position="243"/>
    </location>
</feature>
<organism evidence="3 4">
    <name type="scientific">Ligilactobacillus agilis DSM 20509</name>
    <dbReference type="NCBI Taxonomy" id="1423718"/>
    <lineage>
        <taxon>Bacteria</taxon>
        <taxon>Bacillati</taxon>
        <taxon>Bacillota</taxon>
        <taxon>Bacilli</taxon>
        <taxon>Lactobacillales</taxon>
        <taxon>Lactobacillaceae</taxon>
        <taxon>Ligilactobacillus</taxon>
    </lineage>
</organism>
<evidence type="ECO:0000313" key="3">
    <source>
        <dbReference type="EMBL" id="KRM64518.1"/>
    </source>
</evidence>
<evidence type="ECO:0000259" key="2">
    <source>
        <dbReference type="Pfam" id="PF03816"/>
    </source>
</evidence>
<comment type="similarity">
    <text evidence="1">Belongs to the LytR/CpsA/Psr (LCP) family.</text>
</comment>
<evidence type="ECO:0000256" key="1">
    <source>
        <dbReference type="ARBA" id="ARBA00006068"/>
    </source>
</evidence>
<comment type="caution">
    <text evidence="3">The sequence shown here is derived from an EMBL/GenBank/DDBJ whole genome shotgun (WGS) entry which is preliminary data.</text>
</comment>
<protein>
    <submittedName>
        <fullName evidence="3">LytR family transcriptional regulator</fullName>
    </submittedName>
</protein>
<dbReference type="PANTHER" id="PTHR33392:SF6">
    <property type="entry name" value="POLYISOPRENYL-TEICHOIC ACID--PEPTIDOGLYCAN TEICHOIC ACID TRANSFERASE TAGU"/>
    <property type="match status" value="1"/>
</dbReference>
<dbReference type="InterPro" id="IPR050922">
    <property type="entry name" value="LytR/CpsA/Psr_CW_biosynth"/>
</dbReference>
<dbReference type="EMBL" id="AYYP01000030">
    <property type="protein sequence ID" value="KRM64518.1"/>
    <property type="molecule type" value="Genomic_DNA"/>
</dbReference>
<evidence type="ECO:0000313" key="4">
    <source>
        <dbReference type="Proteomes" id="UP000051008"/>
    </source>
</evidence>
<keyword evidence="4" id="KW-1185">Reference proteome</keyword>
<dbReference type="InterPro" id="IPR004474">
    <property type="entry name" value="LytR_CpsA_psr"/>
</dbReference>